<dbReference type="InterPro" id="IPR050930">
    <property type="entry name" value="MFS_Vesicular_Transporter"/>
</dbReference>
<evidence type="ECO:0000256" key="4">
    <source>
        <dbReference type="ARBA" id="ARBA00022989"/>
    </source>
</evidence>
<keyword evidence="4 6" id="KW-1133">Transmembrane helix</keyword>
<feature type="transmembrane region" description="Helical" evidence="6">
    <location>
        <begin position="332"/>
        <end position="356"/>
    </location>
</feature>
<feature type="domain" description="Major facilitator superfamily (MFS) profile" evidence="7">
    <location>
        <begin position="1"/>
        <end position="394"/>
    </location>
</feature>
<dbReference type="AlphaFoldDB" id="A0A7R8AHQ4"/>
<evidence type="ECO:0000256" key="1">
    <source>
        <dbReference type="ARBA" id="ARBA00004141"/>
    </source>
</evidence>
<reference evidence="8" key="2">
    <citation type="submission" date="2021-02" db="EMBL/GenBank/DDBJ databases">
        <title>Aspergillus puulaauensis MK2 genome sequence.</title>
        <authorList>
            <person name="Futagami T."/>
            <person name="Mori K."/>
            <person name="Kadooka C."/>
            <person name="Tanaka T."/>
        </authorList>
    </citation>
    <scope>NUCLEOTIDE SEQUENCE</scope>
    <source>
        <strain evidence="8">MK2</strain>
    </source>
</reference>
<dbReference type="GO" id="GO:0022857">
    <property type="term" value="F:transmembrane transporter activity"/>
    <property type="evidence" value="ECO:0007669"/>
    <property type="project" value="InterPro"/>
</dbReference>
<keyword evidence="5 6" id="KW-0472">Membrane</keyword>
<feature type="transmembrane region" description="Helical" evidence="6">
    <location>
        <begin position="87"/>
        <end position="109"/>
    </location>
</feature>
<dbReference type="GeneID" id="64969889"/>
<reference evidence="8" key="1">
    <citation type="submission" date="2021-01" db="EMBL/GenBank/DDBJ databases">
        <authorList>
            <consortium name="Aspergillus puulaauensis MK2 genome sequencing consortium"/>
            <person name="Kazuki M."/>
            <person name="Futagami T."/>
        </authorList>
    </citation>
    <scope>NUCLEOTIDE SEQUENCE</scope>
    <source>
        <strain evidence="8">MK2</strain>
    </source>
</reference>
<evidence type="ECO:0000256" key="6">
    <source>
        <dbReference type="SAM" id="Phobius"/>
    </source>
</evidence>
<dbReference type="EMBL" id="AP024444">
    <property type="protein sequence ID" value="BCS19884.1"/>
    <property type="molecule type" value="Genomic_DNA"/>
</dbReference>
<dbReference type="KEGG" id="apuu:APUU_20316A"/>
<dbReference type="Proteomes" id="UP000654913">
    <property type="component" value="Chromosome 2"/>
</dbReference>
<dbReference type="RefSeq" id="XP_041552078.1">
    <property type="nucleotide sequence ID" value="XM_041698944.1"/>
</dbReference>
<dbReference type="PANTHER" id="PTHR23506:SF23">
    <property type="entry name" value="GH10249P"/>
    <property type="match status" value="1"/>
</dbReference>
<evidence type="ECO:0000256" key="5">
    <source>
        <dbReference type="ARBA" id="ARBA00023136"/>
    </source>
</evidence>
<dbReference type="CDD" id="cd17325">
    <property type="entry name" value="MFS_MdtG_SLC18_like"/>
    <property type="match status" value="1"/>
</dbReference>
<feature type="transmembrane region" description="Helical" evidence="6">
    <location>
        <begin position="57"/>
        <end position="75"/>
    </location>
</feature>
<feature type="transmembrane region" description="Helical" evidence="6">
    <location>
        <begin position="26"/>
        <end position="51"/>
    </location>
</feature>
<evidence type="ECO:0000313" key="9">
    <source>
        <dbReference type="Proteomes" id="UP000654913"/>
    </source>
</evidence>
<evidence type="ECO:0000256" key="3">
    <source>
        <dbReference type="ARBA" id="ARBA00022692"/>
    </source>
</evidence>
<comment type="subcellular location">
    <subcellularLocation>
        <location evidence="1">Membrane</location>
        <topology evidence="1">Multi-pass membrane protein</topology>
    </subcellularLocation>
</comment>
<proteinExistence type="predicted"/>
<sequence>MALYGTAQFIFAPISGFLSDRIESRWWPMMAGVLALGAGTGLLCAGSSIGLWVTGRLLQGAAAATIWSVACALLVDTVASDQLGHAMGYMSMGMTLGNLTGPLTGGAVYQHGGYYAVFIVAFAFIGVDMGLRLLIVEKKQASKFLTRPVTASPEIINAQDESGLQLADRNSQDPVTLHLHTGLRGAWKLLSSLRILIVLWACVVIAVIVSAFDSVLPLFVQETYGWAPTAQGLIFIPLLIPSFLSPIVGWVNDRYPSSRRIAAGGALAISVPTCVLLRLVQVNDTGRKILLCVLLLLLGACMGILFPLVLAESSYAASEKEQERPSLFGKQGAAGLAYGFSNSAYAAGSIAGPFFAGFIRQYAGWGTMSWSLGLLTGASAFPVVLCFGGLLSWRGNHGSN</sequence>
<dbReference type="PANTHER" id="PTHR23506">
    <property type="entry name" value="GH10249P"/>
    <property type="match status" value="1"/>
</dbReference>
<dbReference type="Pfam" id="PF07690">
    <property type="entry name" value="MFS_1"/>
    <property type="match status" value="1"/>
</dbReference>
<dbReference type="InterPro" id="IPR011701">
    <property type="entry name" value="MFS"/>
</dbReference>
<feature type="transmembrane region" description="Helical" evidence="6">
    <location>
        <begin position="288"/>
        <end position="311"/>
    </location>
</feature>
<keyword evidence="9" id="KW-1185">Reference proteome</keyword>
<keyword evidence="2" id="KW-0813">Transport</keyword>
<dbReference type="PROSITE" id="PS50850">
    <property type="entry name" value="MFS"/>
    <property type="match status" value="1"/>
</dbReference>
<accession>A0A7R8AHQ4</accession>
<gene>
    <name evidence="8" type="ORF">APUU_20316A</name>
</gene>
<dbReference type="OrthoDB" id="5086884at2759"/>
<dbReference type="InterPro" id="IPR020846">
    <property type="entry name" value="MFS_dom"/>
</dbReference>
<dbReference type="InterPro" id="IPR036259">
    <property type="entry name" value="MFS_trans_sf"/>
</dbReference>
<name>A0A7R8AHQ4_9EURO</name>
<feature type="transmembrane region" description="Helical" evidence="6">
    <location>
        <begin position="115"/>
        <end position="135"/>
    </location>
</feature>
<protein>
    <recommendedName>
        <fullName evidence="7">Major facilitator superfamily (MFS) profile domain-containing protein</fullName>
    </recommendedName>
</protein>
<evidence type="ECO:0000256" key="2">
    <source>
        <dbReference type="ARBA" id="ARBA00022448"/>
    </source>
</evidence>
<keyword evidence="3 6" id="KW-0812">Transmembrane</keyword>
<organism evidence="8 9">
    <name type="scientific">Aspergillus puulaauensis</name>
    <dbReference type="NCBI Taxonomy" id="1220207"/>
    <lineage>
        <taxon>Eukaryota</taxon>
        <taxon>Fungi</taxon>
        <taxon>Dikarya</taxon>
        <taxon>Ascomycota</taxon>
        <taxon>Pezizomycotina</taxon>
        <taxon>Eurotiomycetes</taxon>
        <taxon>Eurotiomycetidae</taxon>
        <taxon>Eurotiales</taxon>
        <taxon>Aspergillaceae</taxon>
        <taxon>Aspergillus</taxon>
    </lineage>
</organism>
<evidence type="ECO:0000259" key="7">
    <source>
        <dbReference type="PROSITE" id="PS50850"/>
    </source>
</evidence>
<dbReference type="GO" id="GO:0016020">
    <property type="term" value="C:membrane"/>
    <property type="evidence" value="ECO:0007669"/>
    <property type="project" value="UniProtKB-SubCell"/>
</dbReference>
<evidence type="ECO:0000313" key="8">
    <source>
        <dbReference type="EMBL" id="BCS19884.1"/>
    </source>
</evidence>
<dbReference type="SUPFAM" id="SSF103473">
    <property type="entry name" value="MFS general substrate transporter"/>
    <property type="match status" value="1"/>
</dbReference>
<feature type="transmembrane region" description="Helical" evidence="6">
    <location>
        <begin position="232"/>
        <end position="251"/>
    </location>
</feature>
<dbReference type="Gene3D" id="1.20.1250.20">
    <property type="entry name" value="MFS general substrate transporter like domains"/>
    <property type="match status" value="1"/>
</dbReference>
<feature type="transmembrane region" description="Helical" evidence="6">
    <location>
        <begin position="193"/>
        <end position="212"/>
    </location>
</feature>
<feature type="transmembrane region" description="Helical" evidence="6">
    <location>
        <begin position="368"/>
        <end position="393"/>
    </location>
</feature>